<reference evidence="2 3" key="1">
    <citation type="journal article" date="2024" name="bioRxiv">
        <title>A reference genome for Trichogramma kaykai: A tiny desert-dwelling parasitoid wasp with competing sex-ratio distorters.</title>
        <authorList>
            <person name="Culotta J."/>
            <person name="Lindsey A.R."/>
        </authorList>
    </citation>
    <scope>NUCLEOTIDE SEQUENCE [LARGE SCALE GENOMIC DNA]</scope>
    <source>
        <strain evidence="2 3">KSX58</strain>
    </source>
</reference>
<dbReference type="Gene3D" id="3.30.160.60">
    <property type="entry name" value="Classic Zinc Finger"/>
    <property type="match status" value="1"/>
</dbReference>
<name>A0ABD2XF97_9HYME</name>
<evidence type="ECO:0000259" key="1">
    <source>
        <dbReference type="SMART" id="SM00355"/>
    </source>
</evidence>
<feature type="domain" description="C2H2-type" evidence="1">
    <location>
        <begin position="273"/>
        <end position="296"/>
    </location>
</feature>
<feature type="domain" description="C2H2-type" evidence="1">
    <location>
        <begin position="113"/>
        <end position="135"/>
    </location>
</feature>
<protein>
    <recommendedName>
        <fullName evidence="1">C2H2-type domain-containing protein</fullName>
    </recommendedName>
</protein>
<evidence type="ECO:0000313" key="3">
    <source>
        <dbReference type="Proteomes" id="UP001627154"/>
    </source>
</evidence>
<dbReference type="InterPro" id="IPR013087">
    <property type="entry name" value="Znf_C2H2_type"/>
</dbReference>
<comment type="caution">
    <text evidence="2">The sequence shown here is derived from an EMBL/GenBank/DDBJ whole genome shotgun (WGS) entry which is preliminary data.</text>
</comment>
<keyword evidence="3" id="KW-1185">Reference proteome</keyword>
<feature type="domain" description="C2H2-type" evidence="1">
    <location>
        <begin position="85"/>
        <end position="105"/>
    </location>
</feature>
<dbReference type="Proteomes" id="UP001627154">
    <property type="component" value="Unassembled WGS sequence"/>
</dbReference>
<dbReference type="EMBL" id="JBJJXI010000027">
    <property type="protein sequence ID" value="KAL3403891.1"/>
    <property type="molecule type" value="Genomic_DNA"/>
</dbReference>
<dbReference type="AlphaFoldDB" id="A0ABD2XF97"/>
<proteinExistence type="predicted"/>
<evidence type="ECO:0000313" key="2">
    <source>
        <dbReference type="EMBL" id="KAL3403891.1"/>
    </source>
</evidence>
<dbReference type="SMART" id="SM00355">
    <property type="entry name" value="ZnF_C2H2"/>
    <property type="match status" value="4"/>
</dbReference>
<gene>
    <name evidence="2" type="ORF">TKK_003300</name>
</gene>
<dbReference type="InterPro" id="IPR036236">
    <property type="entry name" value="Znf_C2H2_sf"/>
</dbReference>
<feature type="domain" description="C2H2-type" evidence="1">
    <location>
        <begin position="242"/>
        <end position="263"/>
    </location>
</feature>
<dbReference type="SUPFAM" id="SSF57667">
    <property type="entry name" value="beta-beta-alpha zinc fingers"/>
    <property type="match status" value="1"/>
</dbReference>
<sequence length="300" mass="35037">MQVLEIKEEIFDFSLNIIEEKPYVLPCVNNNIPDDILNNSSYIDLFDVHQLISVQEGESSINLKPTWHLEVNKFIKDKNTLKVLLKCSSCGKTYKKEQWLRVHKKYCGKQPNLSCEHCPYRTKFIGSLRTHLMKHEKMTINNDYNIIVENNQKMILFPNIAKLFCDVCKNVTTYEENISKRKKSSYKRCQRLTKNDCRSAARATNKLRVAEEDLYRRFCDKCKDTGDSASEICKNCQNETMLQCSGCQKQIKRCAAMIFHLRHCSCNRDISQNCCSECDFIAVNKARLKKHLNEKHNNIN</sequence>
<organism evidence="2 3">
    <name type="scientific">Trichogramma kaykai</name>
    <dbReference type="NCBI Taxonomy" id="54128"/>
    <lineage>
        <taxon>Eukaryota</taxon>
        <taxon>Metazoa</taxon>
        <taxon>Ecdysozoa</taxon>
        <taxon>Arthropoda</taxon>
        <taxon>Hexapoda</taxon>
        <taxon>Insecta</taxon>
        <taxon>Pterygota</taxon>
        <taxon>Neoptera</taxon>
        <taxon>Endopterygota</taxon>
        <taxon>Hymenoptera</taxon>
        <taxon>Apocrita</taxon>
        <taxon>Proctotrupomorpha</taxon>
        <taxon>Chalcidoidea</taxon>
        <taxon>Trichogrammatidae</taxon>
        <taxon>Trichogramma</taxon>
    </lineage>
</organism>
<accession>A0ABD2XF97</accession>